<dbReference type="OrthoDB" id="10051290at2759"/>
<dbReference type="GO" id="GO:0016829">
    <property type="term" value="F:lyase activity"/>
    <property type="evidence" value="ECO:0007669"/>
    <property type="project" value="UniProtKB-KW"/>
</dbReference>
<dbReference type="Pfam" id="PF00221">
    <property type="entry name" value="Lyase_aromatic"/>
    <property type="match status" value="2"/>
</dbReference>
<dbReference type="GeneID" id="26804051"/>
<organism evidence="2 3">
    <name type="scientific">Aspergillus nomiae NRRL (strain ATCC 15546 / NRRL 13137 / CBS 260.88 / M93)</name>
    <dbReference type="NCBI Taxonomy" id="1509407"/>
    <lineage>
        <taxon>Eukaryota</taxon>
        <taxon>Fungi</taxon>
        <taxon>Dikarya</taxon>
        <taxon>Ascomycota</taxon>
        <taxon>Pezizomycotina</taxon>
        <taxon>Eurotiomycetes</taxon>
        <taxon>Eurotiomycetidae</taxon>
        <taxon>Eurotiales</taxon>
        <taxon>Aspergillaceae</taxon>
        <taxon>Aspergillus</taxon>
        <taxon>Aspergillus subgen. Circumdati</taxon>
    </lineage>
</organism>
<dbReference type="Gene3D" id="1.10.275.10">
    <property type="entry name" value="Fumarase/aspartase (N-terminal domain)"/>
    <property type="match status" value="1"/>
</dbReference>
<dbReference type="Gene3D" id="1.20.200.10">
    <property type="entry name" value="Fumarase/aspartase (Central domain)"/>
    <property type="match status" value="1"/>
</dbReference>
<comment type="caution">
    <text evidence="2">The sequence shown here is derived from an EMBL/GenBank/DDBJ whole genome shotgun (WGS) entry which is preliminary data.</text>
</comment>
<dbReference type="AlphaFoldDB" id="A0A0L1JCL3"/>
<dbReference type="Proteomes" id="UP000037505">
    <property type="component" value="Unassembled WGS sequence"/>
</dbReference>
<dbReference type="RefSeq" id="XP_015410414.1">
    <property type="nucleotide sequence ID" value="XM_015547504.1"/>
</dbReference>
<keyword evidence="3" id="KW-1185">Reference proteome</keyword>
<dbReference type="InterPro" id="IPR001106">
    <property type="entry name" value="Aromatic_Lyase"/>
</dbReference>
<dbReference type="EMBL" id="JNOM01000030">
    <property type="protein sequence ID" value="KNG89491.1"/>
    <property type="molecule type" value="Genomic_DNA"/>
</dbReference>
<sequence>MSDFQTHLQTAYQARQRLQNLLKDGTFDVDGSSLDISAIVAVAYYGCIPKITTDPGVLEKIEASVQVLKDHLDKGYHVYGVNTGFGGSADSRTDRVVALQSGLSQLLQAGVLVASDKDTNVDLERQGRLDSHAVPVPWVRAAMLVRDALLSAGMEPQVLGPKEGLGLVNGTSFSAALSSLVMYETHQLVVLVQAISAVALEASWVMLRASIPSSLLFGLMTVKWNDRYALRCVPQWIGPQLEDLLLAHKQVTVELNSTTDNPLIDPETGDILHGGNFQAVSVTSAMEKTRSCLQMFGRLLFSQSTELVDPSVDISMASYMAELAYLANPVSSHVQAAEMRNQSINSMAFVSSRYTMQAVEIVSLMCACSLYIGCQALDLRVLHLTYLDNVKPQLHLLTSDLFSSYLSDSELANLTESLWENIAKSWSTTTRQGIPERVQAAVKDVIPTLLDILKEKRGPGLSDLNRWETQAAALLNKTYQDTADAFFNQQNTEEFLGAGAKILYRTVRRDLNVPFHLGFVEHPTANNDTLNGRSKKTIGSWISIIYEAIRDGSLMGPFMESLASKSSSADDSLTKIRSLRMSRL</sequence>
<name>A0A0L1JCL3_ASPN3</name>
<evidence type="ECO:0000313" key="3">
    <source>
        <dbReference type="Proteomes" id="UP000037505"/>
    </source>
</evidence>
<dbReference type="STRING" id="1509407.A0A0L1JCL3"/>
<evidence type="ECO:0000256" key="1">
    <source>
        <dbReference type="ARBA" id="ARBA00007238"/>
    </source>
</evidence>
<gene>
    <name evidence="2" type="ORF">ANOM_002247</name>
</gene>
<reference evidence="2 3" key="1">
    <citation type="submission" date="2014-06" db="EMBL/GenBank/DDBJ databases">
        <title>The Genome of the Aflatoxigenic Filamentous Fungus Aspergillus nomius.</title>
        <authorList>
            <person name="Moore M.G."/>
            <person name="Shannon B.M."/>
            <person name="Brian M.M."/>
        </authorList>
    </citation>
    <scope>NUCLEOTIDE SEQUENCE [LARGE SCALE GENOMIC DNA]</scope>
    <source>
        <strain evidence="2 3">NRRL 13137</strain>
    </source>
</reference>
<dbReference type="SUPFAM" id="SSF48557">
    <property type="entry name" value="L-aspartase-like"/>
    <property type="match status" value="1"/>
</dbReference>
<proteinExistence type="inferred from homology"/>
<dbReference type="InterPro" id="IPR008948">
    <property type="entry name" value="L-Aspartase-like"/>
</dbReference>
<dbReference type="InterPro" id="IPR024083">
    <property type="entry name" value="Fumarase/histidase_N"/>
</dbReference>
<comment type="similarity">
    <text evidence="1">Belongs to the PAL/histidase family.</text>
</comment>
<accession>A0A0L1JCL3</accession>
<dbReference type="InterPro" id="IPR023144">
    <property type="entry name" value="Phe_NH3-lyase_shielding_dom_sf"/>
</dbReference>
<evidence type="ECO:0000313" key="2">
    <source>
        <dbReference type="EMBL" id="KNG89491.1"/>
    </source>
</evidence>
<keyword evidence="2" id="KW-0456">Lyase</keyword>
<dbReference type="Gene3D" id="1.10.274.20">
    <property type="entry name" value="Phenylalanine ammonia-lyase 1, domain 3"/>
    <property type="match status" value="1"/>
</dbReference>
<protein>
    <submittedName>
        <fullName evidence="2">Phenylalanine ammonia-lyase</fullName>
    </submittedName>
</protein>
<dbReference type="PANTHER" id="PTHR10362">
    <property type="entry name" value="HISTIDINE AMMONIA-LYASE"/>
    <property type="match status" value="1"/>
</dbReference>